<dbReference type="Proteomes" id="UP000538196">
    <property type="component" value="Unassembled WGS sequence"/>
</dbReference>
<organism evidence="3 4">
    <name type="scientific">Leifsonia aquatica</name>
    <name type="common">Corynebacterium aquaticum</name>
    <dbReference type="NCBI Taxonomy" id="144185"/>
    <lineage>
        <taxon>Bacteria</taxon>
        <taxon>Bacillati</taxon>
        <taxon>Actinomycetota</taxon>
        <taxon>Actinomycetes</taxon>
        <taxon>Micrococcales</taxon>
        <taxon>Microbacteriaceae</taxon>
        <taxon>Leifsonia</taxon>
    </lineage>
</organism>
<evidence type="ECO:0000256" key="1">
    <source>
        <dbReference type="SAM" id="Coils"/>
    </source>
</evidence>
<dbReference type="AlphaFoldDB" id="A0A7W4UW10"/>
<protein>
    <submittedName>
        <fullName evidence="3">DNA-binding protein YbaB</fullName>
    </submittedName>
</protein>
<dbReference type="EMBL" id="JACHVP010000001">
    <property type="protein sequence ID" value="MBB2967082.1"/>
    <property type="molecule type" value="Genomic_DNA"/>
</dbReference>
<keyword evidence="4" id="KW-1185">Reference proteome</keyword>
<dbReference type="RefSeq" id="WP_021764251.1">
    <property type="nucleotide sequence ID" value="NZ_JACHVP010000001.1"/>
</dbReference>
<evidence type="ECO:0000256" key="2">
    <source>
        <dbReference type="SAM" id="MobiDB-lite"/>
    </source>
</evidence>
<proteinExistence type="predicted"/>
<dbReference type="Gene3D" id="3.30.1310.10">
    <property type="entry name" value="Nucleoid-associated protein YbaB-like domain"/>
    <property type="match status" value="1"/>
</dbReference>
<keyword evidence="3" id="KW-0238">DNA-binding</keyword>
<feature type="region of interest" description="Disordered" evidence="2">
    <location>
        <begin position="121"/>
        <end position="140"/>
    </location>
</feature>
<dbReference type="GO" id="GO:0003677">
    <property type="term" value="F:DNA binding"/>
    <property type="evidence" value="ECO:0007669"/>
    <property type="project" value="UniProtKB-KW"/>
</dbReference>
<comment type="caution">
    <text evidence="3">The sequence shown here is derived from an EMBL/GenBank/DDBJ whole genome shotgun (WGS) entry which is preliminary data.</text>
</comment>
<evidence type="ECO:0000313" key="4">
    <source>
        <dbReference type="Proteomes" id="UP000538196"/>
    </source>
</evidence>
<feature type="coiled-coil region" evidence="1">
    <location>
        <begin position="8"/>
        <end position="35"/>
    </location>
</feature>
<reference evidence="3 4" key="1">
    <citation type="submission" date="2020-08" db="EMBL/GenBank/DDBJ databases">
        <title>Sequencing the genomes of 1000 actinobacteria strains.</title>
        <authorList>
            <person name="Klenk H.-P."/>
        </authorList>
    </citation>
    <scope>NUCLEOTIDE SEQUENCE [LARGE SCALE GENOMIC DNA]</scope>
    <source>
        <strain evidence="3 4">DSM 20146</strain>
    </source>
</reference>
<dbReference type="SUPFAM" id="SSF82607">
    <property type="entry name" value="YbaB-like"/>
    <property type="match status" value="1"/>
</dbReference>
<dbReference type="InterPro" id="IPR036894">
    <property type="entry name" value="YbaB-like_sf"/>
</dbReference>
<dbReference type="Pfam" id="PF02575">
    <property type="entry name" value="YbaB_DNA_bd"/>
    <property type="match status" value="1"/>
</dbReference>
<sequence>MTDFFSADADADLAVARIEEQIAEAQERARRAGEVRQEIDALRGSATSPRRELTVTVDASGRLVSVDVNDAAYRLSPRDLGRLIVETANAAQRQAGAKAVELASEAFGEESGIVAHLRDEVERSTRPAAGGTGDGTRIQY</sequence>
<accession>A0A7W4UW10</accession>
<dbReference type="InterPro" id="IPR004401">
    <property type="entry name" value="YbaB/EbfC"/>
</dbReference>
<gene>
    <name evidence="3" type="ORF">FHX33_001814</name>
</gene>
<evidence type="ECO:0000313" key="3">
    <source>
        <dbReference type="EMBL" id="MBB2967082.1"/>
    </source>
</evidence>
<name>A0A7W4UW10_LEIAQ</name>
<keyword evidence="1" id="KW-0175">Coiled coil</keyword>